<dbReference type="AlphaFoldDB" id="A0A5J6L1L0"/>
<dbReference type="Proteomes" id="UP000325516">
    <property type="component" value="Chromosome"/>
</dbReference>
<dbReference type="InterPro" id="IPR026870">
    <property type="entry name" value="Zinc_ribbon_dom"/>
</dbReference>
<keyword evidence="1" id="KW-0597">Phosphoprotein</keyword>
<dbReference type="EMBL" id="CP044232">
    <property type="protein sequence ID" value="QEW02324.1"/>
    <property type="molecule type" value="Genomic_DNA"/>
</dbReference>
<dbReference type="InterPro" id="IPR000253">
    <property type="entry name" value="FHA_dom"/>
</dbReference>
<proteinExistence type="predicted"/>
<dbReference type="PROSITE" id="PS50006">
    <property type="entry name" value="FHA_DOMAIN"/>
    <property type="match status" value="1"/>
</dbReference>
<organism evidence="4 5">
    <name type="scientific">Microbacterium lushaniae</name>
    <dbReference type="NCBI Taxonomy" id="2614639"/>
    <lineage>
        <taxon>Bacteria</taxon>
        <taxon>Bacillati</taxon>
        <taxon>Actinomycetota</taxon>
        <taxon>Actinomycetes</taxon>
        <taxon>Micrococcales</taxon>
        <taxon>Microbacteriaceae</taxon>
        <taxon>Microbacterium</taxon>
    </lineage>
</organism>
<evidence type="ECO:0000256" key="2">
    <source>
        <dbReference type="SAM" id="MobiDB-lite"/>
    </source>
</evidence>
<protein>
    <submittedName>
        <fullName evidence="4">FHA domain-containing protein</fullName>
    </submittedName>
</protein>
<feature type="domain" description="FHA" evidence="3">
    <location>
        <begin position="113"/>
        <end position="169"/>
    </location>
</feature>
<evidence type="ECO:0000256" key="1">
    <source>
        <dbReference type="ARBA" id="ARBA00022553"/>
    </source>
</evidence>
<dbReference type="Pfam" id="PF13240">
    <property type="entry name" value="Zn_Ribbon_1"/>
    <property type="match status" value="1"/>
</dbReference>
<dbReference type="KEGG" id="mlz:F6J85_03910"/>
<keyword evidence="5" id="KW-1185">Reference proteome</keyword>
<dbReference type="InterPro" id="IPR008984">
    <property type="entry name" value="SMAD_FHA_dom_sf"/>
</dbReference>
<evidence type="ECO:0000313" key="5">
    <source>
        <dbReference type="Proteomes" id="UP000325516"/>
    </source>
</evidence>
<evidence type="ECO:0000259" key="3">
    <source>
        <dbReference type="PROSITE" id="PS50006"/>
    </source>
</evidence>
<evidence type="ECO:0000313" key="4">
    <source>
        <dbReference type="EMBL" id="QEW02324.1"/>
    </source>
</evidence>
<feature type="region of interest" description="Disordered" evidence="2">
    <location>
        <begin position="45"/>
        <end position="86"/>
    </location>
</feature>
<accession>A0A5J6L1L0</accession>
<feature type="compositionally biased region" description="Pro residues" evidence="2">
    <location>
        <begin position="62"/>
        <end position="73"/>
    </location>
</feature>
<dbReference type="Pfam" id="PF00498">
    <property type="entry name" value="FHA"/>
    <property type="match status" value="1"/>
</dbReference>
<sequence length="204" mass="20631">MRFMSTQCRFCGAAVRPNTMFCPSCGQIVVADAPAVAASVLPPPFRTTGGGPREPQAVAAPVAPPEPVAPVPLPDLAQPPARPASVAPPAPVAPAALALRMPQGAEVAIDQVLVLGRNPAGRAADHGGAPIEVADPTRSVSRVHLVVRPSGPGEASAEDAGSGNGTLLERGGARHPLRPRDPVAIHAGDRLILGDVVVEVGTAR</sequence>
<gene>
    <name evidence="4" type="ORF">F6J85_03910</name>
</gene>
<dbReference type="CDD" id="cd00060">
    <property type="entry name" value="FHA"/>
    <property type="match status" value="1"/>
</dbReference>
<dbReference type="SUPFAM" id="SSF49879">
    <property type="entry name" value="SMAD/FHA domain"/>
    <property type="match status" value="1"/>
</dbReference>
<dbReference type="Gene3D" id="2.60.200.20">
    <property type="match status" value="1"/>
</dbReference>
<name>A0A5J6L1L0_9MICO</name>
<reference evidence="5" key="1">
    <citation type="submission" date="2019-09" db="EMBL/GenBank/DDBJ databases">
        <title>Mumia zhuanghuii sp. nov. isolated from the intestinal contents of plateau pika (Ochotona curzoniae) in the Qinghai-Tibet plateau of China.</title>
        <authorList>
            <person name="Tian Z."/>
        </authorList>
    </citation>
    <scope>NUCLEOTIDE SEQUENCE [LARGE SCALE GENOMIC DNA]</scope>
    <source>
        <strain evidence="5">L-031</strain>
    </source>
</reference>